<dbReference type="GO" id="GO:0030428">
    <property type="term" value="C:cell septum"/>
    <property type="evidence" value="ECO:0007669"/>
    <property type="project" value="TreeGrafter"/>
</dbReference>
<feature type="compositionally biased region" description="Polar residues" evidence="11">
    <location>
        <begin position="1"/>
        <end position="28"/>
    </location>
</feature>
<dbReference type="OrthoDB" id="26569at2759"/>
<evidence type="ECO:0000256" key="6">
    <source>
        <dbReference type="ARBA" id="ARBA00023136"/>
    </source>
</evidence>
<comment type="function">
    <text evidence="8 10">Polymerizes chitin, a structural polymer of the cell wall and septum, by transferring the sugar moiety of UDP-GlcNAc to the non-reducing end of the growing chitin polymer.</text>
</comment>
<evidence type="ECO:0000256" key="9">
    <source>
        <dbReference type="ARBA" id="ARBA00048014"/>
    </source>
</evidence>
<feature type="compositionally biased region" description="Basic and acidic residues" evidence="11">
    <location>
        <begin position="786"/>
        <end position="804"/>
    </location>
</feature>
<keyword evidence="6 10" id="KW-0472">Membrane</keyword>
<feature type="transmembrane region" description="Helical" evidence="10">
    <location>
        <begin position="678"/>
        <end position="699"/>
    </location>
</feature>
<keyword evidence="7 10" id="KW-0961">Cell wall biogenesis/degradation</keyword>
<feature type="compositionally biased region" description="Polar residues" evidence="11">
    <location>
        <begin position="45"/>
        <end position="72"/>
    </location>
</feature>
<evidence type="ECO:0000256" key="8">
    <source>
        <dbReference type="ARBA" id="ARBA00024009"/>
    </source>
</evidence>
<feature type="transmembrane region" description="Helical" evidence="10">
    <location>
        <begin position="631"/>
        <end position="656"/>
    </location>
</feature>
<dbReference type="EC" id="2.4.1.16" evidence="2 10"/>
<feature type="compositionally biased region" description="Polar residues" evidence="11">
    <location>
        <begin position="118"/>
        <end position="128"/>
    </location>
</feature>
<dbReference type="InterPro" id="IPR029044">
    <property type="entry name" value="Nucleotide-diphossugar_trans"/>
</dbReference>
<feature type="transmembrane region" description="Helical" evidence="10">
    <location>
        <begin position="514"/>
        <end position="533"/>
    </location>
</feature>
<feature type="region of interest" description="Disordered" evidence="11">
    <location>
        <begin position="783"/>
        <end position="804"/>
    </location>
</feature>
<evidence type="ECO:0000313" key="14">
    <source>
        <dbReference type="Proteomes" id="UP000886523"/>
    </source>
</evidence>
<gene>
    <name evidence="13" type="ORF">BS47DRAFT_1376818</name>
</gene>
<dbReference type="GO" id="GO:0005886">
    <property type="term" value="C:plasma membrane"/>
    <property type="evidence" value="ECO:0007669"/>
    <property type="project" value="UniProtKB-SubCell"/>
</dbReference>
<evidence type="ECO:0000259" key="12">
    <source>
        <dbReference type="Pfam" id="PF08407"/>
    </source>
</evidence>
<evidence type="ECO:0000256" key="4">
    <source>
        <dbReference type="ARBA" id="ARBA00022692"/>
    </source>
</evidence>
<evidence type="ECO:0000256" key="1">
    <source>
        <dbReference type="ARBA" id="ARBA00004141"/>
    </source>
</evidence>
<organism evidence="13 14">
    <name type="scientific">Hydnum rufescens UP504</name>
    <dbReference type="NCBI Taxonomy" id="1448309"/>
    <lineage>
        <taxon>Eukaryota</taxon>
        <taxon>Fungi</taxon>
        <taxon>Dikarya</taxon>
        <taxon>Basidiomycota</taxon>
        <taxon>Agaricomycotina</taxon>
        <taxon>Agaricomycetes</taxon>
        <taxon>Cantharellales</taxon>
        <taxon>Hydnaceae</taxon>
        <taxon>Hydnum</taxon>
    </lineage>
</organism>
<dbReference type="PANTHER" id="PTHR22914">
    <property type="entry name" value="CHITIN SYNTHASE"/>
    <property type="match status" value="1"/>
</dbReference>
<comment type="caution">
    <text evidence="13">The sequence shown here is derived from an EMBL/GenBank/DDBJ whole genome shotgun (WGS) entry which is preliminary data.</text>
</comment>
<feature type="transmembrane region" description="Helical" evidence="10">
    <location>
        <begin position="599"/>
        <end position="619"/>
    </location>
</feature>
<feature type="region of interest" description="Disordered" evidence="11">
    <location>
        <begin position="1"/>
        <end position="74"/>
    </location>
</feature>
<dbReference type="EMBL" id="MU128978">
    <property type="protein sequence ID" value="KAF9513010.1"/>
    <property type="molecule type" value="Genomic_DNA"/>
</dbReference>
<dbReference type="GO" id="GO:0004100">
    <property type="term" value="F:chitin synthase activity"/>
    <property type="evidence" value="ECO:0007669"/>
    <property type="project" value="UniProtKB-UniRule"/>
</dbReference>
<keyword evidence="10" id="KW-1003">Cell membrane</keyword>
<evidence type="ECO:0000256" key="5">
    <source>
        <dbReference type="ARBA" id="ARBA00022989"/>
    </source>
</evidence>
<evidence type="ECO:0000256" key="7">
    <source>
        <dbReference type="ARBA" id="ARBA00023316"/>
    </source>
</evidence>
<name>A0A9P6DWQ8_9AGAM</name>
<dbReference type="GO" id="GO:0006031">
    <property type="term" value="P:chitin biosynthetic process"/>
    <property type="evidence" value="ECO:0007669"/>
    <property type="project" value="UniProtKB-UniRule"/>
</dbReference>
<dbReference type="Proteomes" id="UP000886523">
    <property type="component" value="Unassembled WGS sequence"/>
</dbReference>
<dbReference type="InterPro" id="IPR013616">
    <property type="entry name" value="Chitin_synth_N"/>
</dbReference>
<evidence type="ECO:0000256" key="2">
    <source>
        <dbReference type="ARBA" id="ARBA00012543"/>
    </source>
</evidence>
<reference evidence="13" key="1">
    <citation type="journal article" date="2020" name="Nat. Commun.">
        <title>Large-scale genome sequencing of mycorrhizal fungi provides insights into the early evolution of symbiotic traits.</title>
        <authorList>
            <person name="Miyauchi S."/>
            <person name="Kiss E."/>
            <person name="Kuo A."/>
            <person name="Drula E."/>
            <person name="Kohler A."/>
            <person name="Sanchez-Garcia M."/>
            <person name="Morin E."/>
            <person name="Andreopoulos B."/>
            <person name="Barry K.W."/>
            <person name="Bonito G."/>
            <person name="Buee M."/>
            <person name="Carver A."/>
            <person name="Chen C."/>
            <person name="Cichocki N."/>
            <person name="Clum A."/>
            <person name="Culley D."/>
            <person name="Crous P.W."/>
            <person name="Fauchery L."/>
            <person name="Girlanda M."/>
            <person name="Hayes R.D."/>
            <person name="Keri Z."/>
            <person name="LaButti K."/>
            <person name="Lipzen A."/>
            <person name="Lombard V."/>
            <person name="Magnuson J."/>
            <person name="Maillard F."/>
            <person name="Murat C."/>
            <person name="Nolan M."/>
            <person name="Ohm R.A."/>
            <person name="Pangilinan J."/>
            <person name="Pereira M.F."/>
            <person name="Perotto S."/>
            <person name="Peter M."/>
            <person name="Pfister S."/>
            <person name="Riley R."/>
            <person name="Sitrit Y."/>
            <person name="Stielow J.B."/>
            <person name="Szollosi G."/>
            <person name="Zifcakova L."/>
            <person name="Stursova M."/>
            <person name="Spatafora J.W."/>
            <person name="Tedersoo L."/>
            <person name="Vaario L.M."/>
            <person name="Yamada A."/>
            <person name="Yan M."/>
            <person name="Wang P."/>
            <person name="Xu J."/>
            <person name="Bruns T."/>
            <person name="Baldrian P."/>
            <person name="Vilgalys R."/>
            <person name="Dunand C."/>
            <person name="Henrissat B."/>
            <person name="Grigoriev I.V."/>
            <person name="Hibbett D."/>
            <person name="Nagy L.G."/>
            <person name="Martin F.M."/>
        </authorList>
    </citation>
    <scope>NUCLEOTIDE SEQUENCE</scope>
    <source>
        <strain evidence="13">UP504</strain>
    </source>
</reference>
<comment type="subcellular location">
    <subcellularLocation>
        <location evidence="10">Cell membrane</location>
        <topology evidence="10">Multi-pass membrane protein</topology>
    </subcellularLocation>
    <subcellularLocation>
        <location evidence="1">Membrane</location>
        <topology evidence="1">Multi-pass membrane protein</topology>
    </subcellularLocation>
</comment>
<accession>A0A9P6DWQ8</accession>
<comment type="catalytic activity">
    <reaction evidence="9 10">
        <text>[(1-&gt;4)-N-acetyl-beta-D-glucosaminyl](n) + UDP-N-acetyl-alpha-D-glucosamine = [(1-&gt;4)-N-acetyl-beta-D-glucosaminyl](n+1) + UDP + H(+)</text>
        <dbReference type="Rhea" id="RHEA:16637"/>
        <dbReference type="Rhea" id="RHEA-COMP:9593"/>
        <dbReference type="Rhea" id="RHEA-COMP:9595"/>
        <dbReference type="ChEBI" id="CHEBI:15378"/>
        <dbReference type="ChEBI" id="CHEBI:17029"/>
        <dbReference type="ChEBI" id="CHEBI:57705"/>
        <dbReference type="ChEBI" id="CHEBI:58223"/>
        <dbReference type="EC" id="2.4.1.16"/>
    </reaction>
</comment>
<dbReference type="AlphaFoldDB" id="A0A9P6DWQ8"/>
<dbReference type="GO" id="GO:0071555">
    <property type="term" value="P:cell wall organization"/>
    <property type="evidence" value="ECO:0007669"/>
    <property type="project" value="UniProtKB-KW"/>
</dbReference>
<keyword evidence="4 10" id="KW-0812">Transmembrane</keyword>
<dbReference type="Pfam" id="PF01644">
    <property type="entry name" value="Chitin_synth_1"/>
    <property type="match status" value="1"/>
</dbReference>
<dbReference type="PANTHER" id="PTHR22914:SF44">
    <property type="entry name" value="CHITIN SYNTHASE 2"/>
    <property type="match status" value="1"/>
</dbReference>
<keyword evidence="5 10" id="KW-1133">Transmembrane helix</keyword>
<feature type="transmembrane region" description="Helical" evidence="10">
    <location>
        <begin position="811"/>
        <end position="836"/>
    </location>
</feature>
<evidence type="ECO:0000256" key="3">
    <source>
        <dbReference type="ARBA" id="ARBA00022676"/>
    </source>
</evidence>
<proteinExistence type="inferred from homology"/>
<feature type="transmembrane region" description="Helical" evidence="10">
    <location>
        <begin position="848"/>
        <end position="873"/>
    </location>
</feature>
<dbReference type="Pfam" id="PF08407">
    <property type="entry name" value="Chitin_synth_1N"/>
    <property type="match status" value="1"/>
</dbReference>
<sequence>MPSLPHSQYDTRYQSDPVSVQSPLSQYTHDGRDSSAVDSYYHGHQAQSYMDNNPQADSWDSRSTTTYHSQAPLNPEYDMSQVSLRGKPSMNYQGVNYPPPPSPYTQPGLPYSRPTMPHSPSSTGTGWTNAREKLMKRRSVRQVELREGNLVLDMPVPNNIIVSGKDGEEFTQVRYTACTVDPDDFVKSKYSLRPYLSGRKTELFIVMTMYNEDEVLFCKTMNAVTKNIAHLCSRSRSKMWGPEGWKKVVVCIVSDGRSKINQRTLKVLTLMGCYQEGVAKDTVNGKDVQAHIFEYTTQVTVAPNGEVSQSSCPVQVIFCLKEQNKKKLNSHRWFFNAFGPLINPNVCILLDVGTKPTGTSIYELWKCFDKHKNVGGACGEIAVDTGRGCSLLLKSPLAASQNFEYKMSNILDKPLESVFGYISVLPGAFSAYRYRALQNAPSGNGPLASYFKGETMHGSGAHAASLNTRTYRILCFEIVTKKREAWVLKYVKSAKAVTDVPTTVPEFISQRRRWLNGSFFAALHATIFMHRIWTSGHGFFRKLVLQVYKIRNCADLVSSLTLASILVFSESFFFLVQSATVAGPNDAFNFLAAGAGPKVFEVILKVYIAVIFVVLICSLGNRPQGSKWTYICAIIAFGLCNIITLWCAGFTVYLALPHTAAGWENVGALLKNSTFRDIAISLAATYGLYVFGSIIHLEIWHLFTSFLQYLFFLPSYVNILMMYSMCESHDLGWGTKGDNGSAKDLGGAKKVKSASGKDVLEVEVVTAREDVEQLWLASKNSLRTPAPEEKQHRDAATKQSDHDRNSRTNVVLAWIGTNMAMIVVFTSTFFTSWAATHFKSSSGVINPYLVMLFYALAGLSAIRFTGSVLYVLLRLIGQ</sequence>
<evidence type="ECO:0000256" key="10">
    <source>
        <dbReference type="RuleBase" id="RU366040"/>
    </source>
</evidence>
<dbReference type="InterPro" id="IPR004835">
    <property type="entry name" value="Chitin_synth"/>
</dbReference>
<keyword evidence="10" id="KW-0808">Transferase</keyword>
<feature type="region of interest" description="Disordered" evidence="11">
    <location>
        <begin position="98"/>
        <end position="130"/>
    </location>
</feature>
<evidence type="ECO:0000313" key="13">
    <source>
        <dbReference type="EMBL" id="KAF9513010.1"/>
    </source>
</evidence>
<feature type="domain" description="Chitin synthase N-terminal" evidence="12">
    <location>
        <begin position="139"/>
        <end position="202"/>
    </location>
</feature>
<feature type="transmembrane region" description="Helical" evidence="10">
    <location>
        <begin position="554"/>
        <end position="579"/>
    </location>
</feature>
<keyword evidence="3 10" id="KW-0328">Glycosyltransferase</keyword>
<protein>
    <recommendedName>
        <fullName evidence="2 10">Chitin synthase</fullName>
        <ecNumber evidence="2 10">2.4.1.16</ecNumber>
    </recommendedName>
</protein>
<dbReference type="SUPFAM" id="SSF53448">
    <property type="entry name" value="Nucleotide-diphospho-sugar transferases"/>
    <property type="match status" value="1"/>
</dbReference>
<keyword evidence="14" id="KW-1185">Reference proteome</keyword>
<evidence type="ECO:0000256" key="11">
    <source>
        <dbReference type="SAM" id="MobiDB-lite"/>
    </source>
</evidence>
<dbReference type="CDD" id="cd04190">
    <property type="entry name" value="Chitin_synth_C"/>
    <property type="match status" value="1"/>
</dbReference>
<comment type="similarity">
    <text evidence="10">Belongs to the chitin synthase family.</text>
</comment>